<dbReference type="EMBL" id="JGYP01000005">
    <property type="protein sequence ID" value="KFI44746.1"/>
    <property type="molecule type" value="Genomic_DNA"/>
</dbReference>
<feature type="region of interest" description="Disordered" evidence="1">
    <location>
        <begin position="82"/>
        <end position="123"/>
    </location>
</feature>
<protein>
    <submittedName>
        <fullName evidence="2">Uncharacterized protein</fullName>
    </submittedName>
</protein>
<dbReference type="AlphaFoldDB" id="A0A086ZDZ6"/>
<proteinExistence type="predicted"/>
<sequence length="195" mass="22109">MCKGIPTQVSDDIDADDCYDDEDLPFDRPEELKEFKPSKPVTNAQLIAYETTGREPYPGYADELAYWQDQNDQFQHRVLEAQGGDTSEPSEHVDVRPLSGRVPEKGDAPIINEITDPNDPDCGKVQLIERIDKPGNRYDGWLAVTLFDPKNDPEGDRAQTQLYKETAGDPSPFEGAFEDDFDYEGWKRTHLRGKI</sequence>
<reference evidence="2 3" key="1">
    <citation type="submission" date="2014-03" db="EMBL/GenBank/DDBJ databases">
        <title>Genomics of Bifidobacteria.</title>
        <authorList>
            <person name="Ventura M."/>
            <person name="Milani C."/>
            <person name="Lugli G.A."/>
        </authorList>
    </citation>
    <scope>NUCLEOTIDE SEQUENCE [LARGE SCALE GENOMIC DNA]</scope>
    <source>
        <strain evidence="2 3">DSM 22767</strain>
    </source>
</reference>
<name>A0A086ZDZ6_9BIFI</name>
<accession>A0A086ZDZ6</accession>
<feature type="region of interest" description="Disordered" evidence="1">
    <location>
        <begin position="1"/>
        <end position="25"/>
    </location>
</feature>
<dbReference type="Proteomes" id="UP000029096">
    <property type="component" value="Unassembled WGS sequence"/>
</dbReference>
<dbReference type="RefSeq" id="WP_033522478.1">
    <property type="nucleotide sequence ID" value="NZ_JDUS01000021.1"/>
</dbReference>
<organism evidence="2 3">
    <name type="scientific">Bifidobacterium bohemicum DSM 22767</name>
    <dbReference type="NCBI Taxonomy" id="1437606"/>
    <lineage>
        <taxon>Bacteria</taxon>
        <taxon>Bacillati</taxon>
        <taxon>Actinomycetota</taxon>
        <taxon>Actinomycetes</taxon>
        <taxon>Bifidobacteriales</taxon>
        <taxon>Bifidobacteriaceae</taxon>
        <taxon>Bifidobacterium</taxon>
    </lineage>
</organism>
<evidence type="ECO:0000256" key="1">
    <source>
        <dbReference type="SAM" id="MobiDB-lite"/>
    </source>
</evidence>
<dbReference type="eggNOG" id="ENOG5030GFD">
    <property type="taxonomic scope" value="Bacteria"/>
</dbReference>
<gene>
    <name evidence="2" type="ORF">BBOH_1471</name>
</gene>
<keyword evidence="3" id="KW-1185">Reference proteome</keyword>
<evidence type="ECO:0000313" key="3">
    <source>
        <dbReference type="Proteomes" id="UP000029096"/>
    </source>
</evidence>
<feature type="compositionally biased region" description="Acidic residues" evidence="1">
    <location>
        <begin position="11"/>
        <end position="24"/>
    </location>
</feature>
<evidence type="ECO:0000313" key="2">
    <source>
        <dbReference type="EMBL" id="KFI44746.1"/>
    </source>
</evidence>
<comment type="caution">
    <text evidence="2">The sequence shown here is derived from an EMBL/GenBank/DDBJ whole genome shotgun (WGS) entry which is preliminary data.</text>
</comment>